<gene>
    <name evidence="3" type="ordered locus">Tpau_1213</name>
</gene>
<dbReference type="CDD" id="cd00586">
    <property type="entry name" value="4HBT"/>
    <property type="match status" value="1"/>
</dbReference>
<dbReference type="SUPFAM" id="SSF54637">
    <property type="entry name" value="Thioesterase/thiol ester dehydrase-isomerase"/>
    <property type="match status" value="1"/>
</dbReference>
<dbReference type="KEGG" id="tpr:Tpau_1213"/>
<organism evidence="3 4">
    <name type="scientific">Tsukamurella paurometabola (strain ATCC 8368 / DSM 20162 / CCUG 35730 / CIP 100753 / JCM 10117 / KCTC 9821 / NBRC 16120 / NCIMB 702349 / NCTC 13040)</name>
    <name type="common">Corynebacterium paurometabolum</name>
    <dbReference type="NCBI Taxonomy" id="521096"/>
    <lineage>
        <taxon>Bacteria</taxon>
        <taxon>Bacillati</taxon>
        <taxon>Actinomycetota</taxon>
        <taxon>Actinomycetes</taxon>
        <taxon>Mycobacteriales</taxon>
        <taxon>Tsukamurellaceae</taxon>
        <taxon>Tsukamurella</taxon>
    </lineage>
</organism>
<reference evidence="3 4" key="2">
    <citation type="journal article" date="2011" name="Stand. Genomic Sci.">
        <title>Complete genome sequence of Tsukamurella paurometabola type strain (no. 33).</title>
        <authorList>
            <person name="Munk A.C."/>
            <person name="Lapidus A."/>
            <person name="Lucas S."/>
            <person name="Nolan M."/>
            <person name="Tice H."/>
            <person name="Cheng J.F."/>
            <person name="Del Rio T.G."/>
            <person name="Goodwin L."/>
            <person name="Pitluck S."/>
            <person name="Liolios K."/>
            <person name="Huntemann M."/>
            <person name="Ivanova N."/>
            <person name="Mavromatis K."/>
            <person name="Mikhailova N."/>
            <person name="Pati A."/>
            <person name="Chen A."/>
            <person name="Palaniappan K."/>
            <person name="Tapia R."/>
            <person name="Han C."/>
            <person name="Land M."/>
            <person name="Hauser L."/>
            <person name="Chang Y.J."/>
            <person name="Jeffries C.D."/>
            <person name="Brettin T."/>
            <person name="Yasawong M."/>
            <person name="Brambilla E.M."/>
            <person name="Rohde M."/>
            <person name="Sikorski J."/>
            <person name="Goker M."/>
            <person name="Detter J.C."/>
            <person name="Woyke T."/>
            <person name="Bristow J."/>
            <person name="Eisen J.A."/>
            <person name="Markowitz V."/>
            <person name="Hugenholtz P."/>
            <person name="Kyrpides N.C."/>
            <person name="Klenk H.P."/>
        </authorList>
    </citation>
    <scope>NUCLEOTIDE SEQUENCE [LARGE SCALE GENOMIC DNA]</scope>
    <source>
        <strain evidence="4">ATCC 8368 / DSM 20162 / CCUG 35730 / CIP 100753 / JCM 10117 / KCTC 9821 / NBRC 16120 / NCIMB 702349 / NCTC 13040</strain>
    </source>
</reference>
<dbReference type="Pfam" id="PF13279">
    <property type="entry name" value="4HBT_2"/>
    <property type="match status" value="1"/>
</dbReference>
<reference evidence="4" key="1">
    <citation type="submission" date="2010-03" db="EMBL/GenBank/DDBJ databases">
        <title>The complete chromosome of Tsukamurella paurometabola DSM 20162.</title>
        <authorList>
            <consortium name="US DOE Joint Genome Institute (JGI-PGF)"/>
            <person name="Lucas S."/>
            <person name="Copeland A."/>
            <person name="Lapidus A."/>
            <person name="Glavina del Rio T."/>
            <person name="Dalin E."/>
            <person name="Tice H."/>
            <person name="Bruce D."/>
            <person name="Goodwin L."/>
            <person name="Pitluck S."/>
            <person name="Kyrpides N."/>
            <person name="Mavromatis K."/>
            <person name="Ivanova N."/>
            <person name="Mikhailova N."/>
            <person name="Munk A.C."/>
            <person name="Brettin T."/>
            <person name="Detter J.C."/>
            <person name="Tapia R."/>
            <person name="Han C."/>
            <person name="Larimer F."/>
            <person name="Land M."/>
            <person name="Hauser L."/>
            <person name="Markowitz V."/>
            <person name="Cheng J.-F."/>
            <person name="Hugenholtz P."/>
            <person name="Woyke T."/>
            <person name="Wu D."/>
            <person name="Jando M."/>
            <person name="Brambilla E."/>
            <person name="Klenk H.-P."/>
            <person name="Eisen J.A."/>
        </authorList>
    </citation>
    <scope>NUCLEOTIDE SEQUENCE [LARGE SCALE GENOMIC DNA]</scope>
    <source>
        <strain evidence="4">ATCC 8368 / DSM 20162 / CCUG 35730 / CIP 100753 / JCM 10117 / KCTC 9821 / NBRC 16120 / NCIMB 702349 / NCTC 13040</strain>
    </source>
</reference>
<dbReference type="PANTHER" id="PTHR31793:SF27">
    <property type="entry name" value="NOVEL THIOESTERASE SUPERFAMILY DOMAIN AND SAPOSIN A-TYPE DOMAIN CONTAINING PROTEIN (0610012H03RIK)"/>
    <property type="match status" value="1"/>
</dbReference>
<dbReference type="InterPro" id="IPR029069">
    <property type="entry name" value="HotDog_dom_sf"/>
</dbReference>
<keyword evidence="2" id="KW-0378">Hydrolase</keyword>
<accession>D5UW37</accession>
<sequence length="150" mass="16403">MPSIDDQPYTLVIPTRWKDNDVYGHVNNVEYYSYFDTVINTYLIREGGLDIHGGATIGLCVESHCRYDAPLAFPEQVKAGLAVTRLGGSSVRYAVTLFGEGGAAAAEPTWRLAAEGWFVHVFVDRVTRRPTSIPDDLRSALAKLVVGDAA</sequence>
<comment type="similarity">
    <text evidence="1">Belongs to the 4-hydroxybenzoyl-CoA thioesterase family.</text>
</comment>
<protein>
    <submittedName>
        <fullName evidence="3">Thioesterase superfamily protein</fullName>
    </submittedName>
</protein>
<dbReference type="RefSeq" id="WP_013125882.1">
    <property type="nucleotide sequence ID" value="NC_014158.1"/>
</dbReference>
<dbReference type="Gene3D" id="3.10.129.10">
    <property type="entry name" value="Hotdog Thioesterase"/>
    <property type="match status" value="1"/>
</dbReference>
<dbReference type="InterPro" id="IPR050563">
    <property type="entry name" value="4-hydroxybenzoyl-CoA_TE"/>
</dbReference>
<evidence type="ECO:0000256" key="1">
    <source>
        <dbReference type="ARBA" id="ARBA00005953"/>
    </source>
</evidence>
<name>D5UW37_TSUPD</name>
<dbReference type="PANTHER" id="PTHR31793">
    <property type="entry name" value="4-HYDROXYBENZOYL-COA THIOESTERASE FAMILY MEMBER"/>
    <property type="match status" value="1"/>
</dbReference>
<proteinExistence type="inferred from homology"/>
<dbReference type="EMBL" id="CP001966">
    <property type="protein sequence ID" value="ADG77844.1"/>
    <property type="molecule type" value="Genomic_DNA"/>
</dbReference>
<dbReference type="HOGENOM" id="CLU_101141_0_1_11"/>
<dbReference type="GO" id="GO:0047617">
    <property type="term" value="F:fatty acyl-CoA hydrolase activity"/>
    <property type="evidence" value="ECO:0007669"/>
    <property type="project" value="TreeGrafter"/>
</dbReference>
<keyword evidence="4" id="KW-1185">Reference proteome</keyword>
<dbReference type="Proteomes" id="UP000001213">
    <property type="component" value="Chromosome"/>
</dbReference>
<dbReference type="eggNOG" id="COG0824">
    <property type="taxonomic scope" value="Bacteria"/>
</dbReference>
<dbReference type="AlphaFoldDB" id="D5UW37"/>
<dbReference type="STRING" id="521096.Tpau_1213"/>
<evidence type="ECO:0000256" key="2">
    <source>
        <dbReference type="ARBA" id="ARBA00022801"/>
    </source>
</evidence>
<evidence type="ECO:0000313" key="4">
    <source>
        <dbReference type="Proteomes" id="UP000001213"/>
    </source>
</evidence>
<evidence type="ECO:0000313" key="3">
    <source>
        <dbReference type="EMBL" id="ADG77844.1"/>
    </source>
</evidence>